<evidence type="ECO:0000313" key="3">
    <source>
        <dbReference type="EMBL" id="CAH0111145.1"/>
    </source>
</evidence>
<feature type="chain" id="PRO_5035213123" evidence="2">
    <location>
        <begin position="20"/>
        <end position="114"/>
    </location>
</feature>
<organism evidence="3 4">
    <name type="scientific">Daphnia galeata</name>
    <dbReference type="NCBI Taxonomy" id="27404"/>
    <lineage>
        <taxon>Eukaryota</taxon>
        <taxon>Metazoa</taxon>
        <taxon>Ecdysozoa</taxon>
        <taxon>Arthropoda</taxon>
        <taxon>Crustacea</taxon>
        <taxon>Branchiopoda</taxon>
        <taxon>Diplostraca</taxon>
        <taxon>Cladocera</taxon>
        <taxon>Anomopoda</taxon>
        <taxon>Daphniidae</taxon>
        <taxon>Daphnia</taxon>
    </lineage>
</organism>
<proteinExistence type="predicted"/>
<evidence type="ECO:0000256" key="2">
    <source>
        <dbReference type="SAM" id="SignalP"/>
    </source>
</evidence>
<dbReference type="AlphaFoldDB" id="A0A8J2S7R1"/>
<evidence type="ECO:0000256" key="1">
    <source>
        <dbReference type="SAM" id="MobiDB-lite"/>
    </source>
</evidence>
<name>A0A8J2S7R1_9CRUS</name>
<gene>
    <name evidence="3" type="ORF">DGAL_LOCUS14761</name>
</gene>
<reference evidence="3" key="1">
    <citation type="submission" date="2021-11" db="EMBL/GenBank/DDBJ databases">
        <authorList>
            <person name="Schell T."/>
        </authorList>
    </citation>
    <scope>NUCLEOTIDE SEQUENCE</scope>
    <source>
        <strain evidence="3">M5</strain>
    </source>
</reference>
<dbReference type="OrthoDB" id="6343011at2759"/>
<sequence>MTQLQILAIVLVIVYGVACRPSEMAAKSLDDRPSMGNPIELSESSYSPSHVNRFKRAVDQTAQSHNGVRYNGMTILLPEGEGFINNQLAANSSNKDKPDKKPVNRMARIHIRIG</sequence>
<dbReference type="EMBL" id="CAKKLH010000310">
    <property type="protein sequence ID" value="CAH0111145.1"/>
    <property type="molecule type" value="Genomic_DNA"/>
</dbReference>
<evidence type="ECO:0000313" key="4">
    <source>
        <dbReference type="Proteomes" id="UP000789390"/>
    </source>
</evidence>
<keyword evidence="2" id="KW-0732">Signal</keyword>
<keyword evidence="4" id="KW-1185">Reference proteome</keyword>
<dbReference type="Proteomes" id="UP000789390">
    <property type="component" value="Unassembled WGS sequence"/>
</dbReference>
<feature type="signal peptide" evidence="2">
    <location>
        <begin position="1"/>
        <end position="19"/>
    </location>
</feature>
<accession>A0A8J2S7R1</accession>
<comment type="caution">
    <text evidence="3">The sequence shown here is derived from an EMBL/GenBank/DDBJ whole genome shotgun (WGS) entry which is preliminary data.</text>
</comment>
<feature type="region of interest" description="Disordered" evidence="1">
    <location>
        <begin position="28"/>
        <end position="47"/>
    </location>
</feature>
<protein>
    <submittedName>
        <fullName evidence="3">Uncharacterized protein</fullName>
    </submittedName>
</protein>